<evidence type="ECO:0000256" key="1">
    <source>
        <dbReference type="SAM" id="MobiDB-lite"/>
    </source>
</evidence>
<organism evidence="2 3">
    <name type="scientific">Trifolium medium</name>
    <dbReference type="NCBI Taxonomy" id="97028"/>
    <lineage>
        <taxon>Eukaryota</taxon>
        <taxon>Viridiplantae</taxon>
        <taxon>Streptophyta</taxon>
        <taxon>Embryophyta</taxon>
        <taxon>Tracheophyta</taxon>
        <taxon>Spermatophyta</taxon>
        <taxon>Magnoliopsida</taxon>
        <taxon>eudicotyledons</taxon>
        <taxon>Gunneridae</taxon>
        <taxon>Pentapetalae</taxon>
        <taxon>rosids</taxon>
        <taxon>fabids</taxon>
        <taxon>Fabales</taxon>
        <taxon>Fabaceae</taxon>
        <taxon>Papilionoideae</taxon>
        <taxon>50 kb inversion clade</taxon>
        <taxon>NPAAA clade</taxon>
        <taxon>Hologalegina</taxon>
        <taxon>IRL clade</taxon>
        <taxon>Trifolieae</taxon>
        <taxon>Trifolium</taxon>
    </lineage>
</organism>
<dbReference type="AlphaFoldDB" id="A0A392VIE3"/>
<sequence>LTNLFPSPKHHRRGLNLLLPPPSPPIPPSPSWSL</sequence>
<evidence type="ECO:0000313" key="2">
    <source>
        <dbReference type="EMBL" id="MCI88168.1"/>
    </source>
</evidence>
<dbReference type="EMBL" id="LXQA011185761">
    <property type="protein sequence ID" value="MCI88168.1"/>
    <property type="molecule type" value="Genomic_DNA"/>
</dbReference>
<keyword evidence="3" id="KW-1185">Reference proteome</keyword>
<accession>A0A392VIE3</accession>
<feature type="compositionally biased region" description="Pro residues" evidence="1">
    <location>
        <begin position="19"/>
        <end position="34"/>
    </location>
</feature>
<feature type="region of interest" description="Disordered" evidence="1">
    <location>
        <begin position="1"/>
        <end position="34"/>
    </location>
</feature>
<comment type="caution">
    <text evidence="2">The sequence shown here is derived from an EMBL/GenBank/DDBJ whole genome shotgun (WGS) entry which is preliminary data.</text>
</comment>
<reference evidence="2 3" key="1">
    <citation type="journal article" date="2018" name="Front. Plant Sci.">
        <title>Red Clover (Trifolium pratense) and Zigzag Clover (T. medium) - A Picture of Genomic Similarities and Differences.</title>
        <authorList>
            <person name="Dluhosova J."/>
            <person name="Istvanek J."/>
            <person name="Nedelnik J."/>
            <person name="Repkova J."/>
        </authorList>
    </citation>
    <scope>NUCLEOTIDE SEQUENCE [LARGE SCALE GENOMIC DNA]</scope>
    <source>
        <strain evidence="3">cv. 10/8</strain>
        <tissue evidence="2">Leaf</tissue>
    </source>
</reference>
<dbReference type="Proteomes" id="UP000265520">
    <property type="component" value="Unassembled WGS sequence"/>
</dbReference>
<evidence type="ECO:0000313" key="3">
    <source>
        <dbReference type="Proteomes" id="UP000265520"/>
    </source>
</evidence>
<feature type="non-terminal residue" evidence="2">
    <location>
        <position position="1"/>
    </location>
</feature>
<name>A0A392VIE3_9FABA</name>
<protein>
    <submittedName>
        <fullName evidence="2">Uncharacterized protein</fullName>
    </submittedName>
</protein>
<proteinExistence type="predicted"/>